<evidence type="ECO:0000313" key="2">
    <source>
        <dbReference type="Proteomes" id="UP001272987"/>
    </source>
</evidence>
<sequence length="78" mass="8680">MSRRIDAVLFVDCGEGYEIRSGDRAGQIRWVQQPRARYECLRCQATEGPVAGPAKVAKFVAAIRNAHICRSRSYPQAA</sequence>
<dbReference type="EMBL" id="JARAWP010000010">
    <property type="protein sequence ID" value="MDX3019906.1"/>
    <property type="molecule type" value="Genomic_DNA"/>
</dbReference>
<dbReference type="Proteomes" id="UP001272987">
    <property type="component" value="Unassembled WGS sequence"/>
</dbReference>
<reference evidence="1 2" key="1">
    <citation type="journal article" date="2023" name="Microb. Genom.">
        <title>Mesoterricola silvestris gen. nov., sp. nov., Mesoterricola sediminis sp. nov., Geothrix oryzae sp. nov., Geothrix edaphica sp. nov., Geothrix rubra sp. nov., and Geothrix limicola sp. nov., six novel members of Acidobacteriota isolated from soils.</title>
        <authorList>
            <person name="Weisberg A.J."/>
            <person name="Pearce E."/>
            <person name="Kramer C.G."/>
            <person name="Chang J.H."/>
            <person name="Clarke C.R."/>
        </authorList>
    </citation>
    <scope>NUCLEOTIDE SEQUENCE [LARGE SCALE GENOMIC DNA]</scope>
    <source>
        <strain evidence="1 2">NB05-1H</strain>
    </source>
</reference>
<gene>
    <name evidence="1" type="ORF">PV666_18690</name>
</gene>
<name>A0ABU4LWG4_9ACTN</name>
<organism evidence="1 2">
    <name type="scientific">Streptomyces acidiscabies</name>
    <dbReference type="NCBI Taxonomy" id="42234"/>
    <lineage>
        <taxon>Bacteria</taxon>
        <taxon>Bacillati</taxon>
        <taxon>Actinomycetota</taxon>
        <taxon>Actinomycetes</taxon>
        <taxon>Kitasatosporales</taxon>
        <taxon>Streptomycetaceae</taxon>
        <taxon>Streptomyces</taxon>
    </lineage>
</organism>
<dbReference type="RefSeq" id="WP_319166516.1">
    <property type="nucleotide sequence ID" value="NZ_JARAWP010000010.1"/>
</dbReference>
<accession>A0ABU4LWG4</accession>
<keyword evidence="2" id="KW-1185">Reference proteome</keyword>
<protein>
    <submittedName>
        <fullName evidence="1">Uncharacterized protein</fullName>
    </submittedName>
</protein>
<evidence type="ECO:0000313" key="1">
    <source>
        <dbReference type="EMBL" id="MDX3019906.1"/>
    </source>
</evidence>
<comment type="caution">
    <text evidence="1">The sequence shown here is derived from an EMBL/GenBank/DDBJ whole genome shotgun (WGS) entry which is preliminary data.</text>
</comment>
<proteinExistence type="predicted"/>